<feature type="compositionally biased region" description="Polar residues" evidence="1">
    <location>
        <begin position="52"/>
        <end position="65"/>
    </location>
</feature>
<dbReference type="PROSITE" id="PS51257">
    <property type="entry name" value="PROKAR_LIPOPROTEIN"/>
    <property type="match status" value="1"/>
</dbReference>
<dbReference type="EMBL" id="CP081294">
    <property type="protein sequence ID" value="QZD94674.1"/>
    <property type="molecule type" value="Genomic_DNA"/>
</dbReference>
<dbReference type="Proteomes" id="UP000824321">
    <property type="component" value="Chromosome"/>
</dbReference>
<keyword evidence="4" id="KW-1185">Reference proteome</keyword>
<proteinExistence type="predicted"/>
<organism evidence="3 4">
    <name type="scientific">Qipengyuania gelatinilytica</name>
    <dbReference type="NCBI Taxonomy" id="2867231"/>
    <lineage>
        <taxon>Bacteria</taxon>
        <taxon>Pseudomonadati</taxon>
        <taxon>Pseudomonadota</taxon>
        <taxon>Alphaproteobacteria</taxon>
        <taxon>Sphingomonadales</taxon>
        <taxon>Erythrobacteraceae</taxon>
        <taxon>Qipengyuania</taxon>
    </lineage>
</organism>
<feature type="compositionally biased region" description="Acidic residues" evidence="1">
    <location>
        <begin position="86"/>
        <end position="106"/>
    </location>
</feature>
<accession>A0ABX9A0L1</accession>
<reference evidence="3 4" key="1">
    <citation type="submission" date="2021-08" db="EMBL/GenBank/DDBJ databases">
        <title>Comparative Genomics Analysis of the Genus Qipengyuania Reveals Extensive Genetic Diversity and Metabolic Versatility, Including the Description of Fifteen Novel Species.</title>
        <authorList>
            <person name="Liu Y."/>
        </authorList>
    </citation>
    <scope>NUCLEOTIDE SEQUENCE [LARGE SCALE GENOMIC DNA]</scope>
    <source>
        <strain evidence="3 4">1NDH1</strain>
    </source>
</reference>
<evidence type="ECO:0000256" key="1">
    <source>
        <dbReference type="SAM" id="MobiDB-lite"/>
    </source>
</evidence>
<evidence type="ECO:0008006" key="5">
    <source>
        <dbReference type="Google" id="ProtNLM"/>
    </source>
</evidence>
<gene>
    <name evidence="3" type="ORF">K3136_11330</name>
</gene>
<name>A0ABX9A0L1_9SPHN</name>
<evidence type="ECO:0000313" key="3">
    <source>
        <dbReference type="EMBL" id="QZD94674.1"/>
    </source>
</evidence>
<protein>
    <recommendedName>
        <fullName evidence="5">Lipoprotein</fullName>
    </recommendedName>
</protein>
<dbReference type="RefSeq" id="WP_221430419.1">
    <property type="nucleotide sequence ID" value="NZ_CP081294.1"/>
</dbReference>
<evidence type="ECO:0000313" key="4">
    <source>
        <dbReference type="Proteomes" id="UP000824321"/>
    </source>
</evidence>
<feature type="region of interest" description="Disordered" evidence="1">
    <location>
        <begin position="49"/>
        <end position="106"/>
    </location>
</feature>
<feature type="chain" id="PRO_5047310402" description="Lipoprotein" evidence="2">
    <location>
        <begin position="22"/>
        <end position="106"/>
    </location>
</feature>
<feature type="signal peptide" evidence="2">
    <location>
        <begin position="1"/>
        <end position="21"/>
    </location>
</feature>
<evidence type="ECO:0000256" key="2">
    <source>
        <dbReference type="SAM" id="SignalP"/>
    </source>
</evidence>
<keyword evidence="2" id="KW-0732">Signal</keyword>
<sequence>MKRLVSVLAVSLVLASCGQDAAEVDERNSDSTARGEVLGGTISDAMLPLDAVQSQSPPRAGQDSNAGGVDDESSSSEPAMQPDPQPEPEAEPEPAPEPEPEAEASE</sequence>